<dbReference type="AlphaFoldDB" id="A0A5B7KN49"/>
<dbReference type="EMBL" id="VSRR010153292">
    <property type="protein sequence ID" value="MPD06848.1"/>
    <property type="molecule type" value="Genomic_DNA"/>
</dbReference>
<evidence type="ECO:0000313" key="2">
    <source>
        <dbReference type="Proteomes" id="UP000324222"/>
    </source>
</evidence>
<keyword evidence="2" id="KW-1185">Reference proteome</keyword>
<protein>
    <submittedName>
        <fullName evidence="1">Uncharacterized protein</fullName>
    </submittedName>
</protein>
<dbReference type="Proteomes" id="UP000324222">
    <property type="component" value="Unassembled WGS sequence"/>
</dbReference>
<proteinExistence type="predicted"/>
<reference evidence="1 2" key="1">
    <citation type="submission" date="2019-05" db="EMBL/GenBank/DDBJ databases">
        <title>Another draft genome of Portunus trituberculatus and its Hox gene families provides insights of decapod evolution.</title>
        <authorList>
            <person name="Jeong J.-H."/>
            <person name="Song I."/>
            <person name="Kim S."/>
            <person name="Choi T."/>
            <person name="Kim D."/>
            <person name="Ryu S."/>
            <person name="Kim W."/>
        </authorList>
    </citation>
    <scope>NUCLEOTIDE SEQUENCE [LARGE SCALE GENOMIC DNA]</scope>
    <source>
        <tissue evidence="1">Muscle</tissue>
    </source>
</reference>
<organism evidence="1 2">
    <name type="scientific">Portunus trituberculatus</name>
    <name type="common">Swimming crab</name>
    <name type="synonym">Neptunus trituberculatus</name>
    <dbReference type="NCBI Taxonomy" id="210409"/>
    <lineage>
        <taxon>Eukaryota</taxon>
        <taxon>Metazoa</taxon>
        <taxon>Ecdysozoa</taxon>
        <taxon>Arthropoda</taxon>
        <taxon>Crustacea</taxon>
        <taxon>Multicrustacea</taxon>
        <taxon>Malacostraca</taxon>
        <taxon>Eumalacostraca</taxon>
        <taxon>Eucarida</taxon>
        <taxon>Decapoda</taxon>
        <taxon>Pleocyemata</taxon>
        <taxon>Brachyura</taxon>
        <taxon>Eubrachyura</taxon>
        <taxon>Portunoidea</taxon>
        <taxon>Portunidae</taxon>
        <taxon>Portuninae</taxon>
        <taxon>Portunus</taxon>
    </lineage>
</organism>
<evidence type="ECO:0000313" key="1">
    <source>
        <dbReference type="EMBL" id="MPD06848.1"/>
    </source>
</evidence>
<accession>A0A5B7KN49</accession>
<name>A0A5B7KN49_PORTR</name>
<sequence length="73" mass="8401">MKSSYESKFNFRSDNNLRNFREAGRLLQGTAQQRCVDRSSCQKDDMHGGDLTHLDDVPKMIQILTGALLEFHE</sequence>
<gene>
    <name evidence="1" type="ORF">E2C01_102679</name>
</gene>
<comment type="caution">
    <text evidence="1">The sequence shown here is derived from an EMBL/GenBank/DDBJ whole genome shotgun (WGS) entry which is preliminary data.</text>
</comment>